<comment type="caution">
    <text evidence="1">The sequence shown here is derived from an EMBL/GenBank/DDBJ whole genome shotgun (WGS) entry which is preliminary data.</text>
</comment>
<evidence type="ECO:0000313" key="1">
    <source>
        <dbReference type="EMBL" id="CAK1585896.1"/>
    </source>
</evidence>
<dbReference type="AlphaFoldDB" id="A0AAV1KSA0"/>
<accession>A0AAV1KSA0</accession>
<gene>
    <name evidence="1" type="ORF">PARMNEM_LOCUS6919</name>
</gene>
<name>A0AAV1KSA0_9NEOP</name>
<dbReference type="Proteomes" id="UP001314205">
    <property type="component" value="Unassembled WGS sequence"/>
</dbReference>
<keyword evidence="2" id="KW-1185">Reference proteome</keyword>
<proteinExistence type="predicted"/>
<reference evidence="1 2" key="1">
    <citation type="submission" date="2023-11" db="EMBL/GenBank/DDBJ databases">
        <authorList>
            <person name="Hedman E."/>
            <person name="Englund M."/>
            <person name="Stromberg M."/>
            <person name="Nyberg Akerstrom W."/>
            <person name="Nylinder S."/>
            <person name="Jareborg N."/>
            <person name="Kallberg Y."/>
            <person name="Kronander E."/>
        </authorList>
    </citation>
    <scope>NUCLEOTIDE SEQUENCE [LARGE SCALE GENOMIC DNA]</scope>
</reference>
<protein>
    <submittedName>
        <fullName evidence="1">Uncharacterized protein</fullName>
    </submittedName>
</protein>
<organism evidence="1 2">
    <name type="scientific">Parnassius mnemosyne</name>
    <name type="common">clouded apollo</name>
    <dbReference type="NCBI Taxonomy" id="213953"/>
    <lineage>
        <taxon>Eukaryota</taxon>
        <taxon>Metazoa</taxon>
        <taxon>Ecdysozoa</taxon>
        <taxon>Arthropoda</taxon>
        <taxon>Hexapoda</taxon>
        <taxon>Insecta</taxon>
        <taxon>Pterygota</taxon>
        <taxon>Neoptera</taxon>
        <taxon>Endopterygota</taxon>
        <taxon>Lepidoptera</taxon>
        <taxon>Glossata</taxon>
        <taxon>Ditrysia</taxon>
        <taxon>Papilionoidea</taxon>
        <taxon>Papilionidae</taxon>
        <taxon>Parnassiinae</taxon>
        <taxon>Parnassini</taxon>
        <taxon>Parnassius</taxon>
        <taxon>Driopa</taxon>
    </lineage>
</organism>
<evidence type="ECO:0000313" key="2">
    <source>
        <dbReference type="Proteomes" id="UP001314205"/>
    </source>
</evidence>
<sequence>MNKYIYVLQAELIVKTLSTSLPCDDAVIELSARNIICVHLVRSSFHLLVLSILPTIEEENTYVLASFTSAWRHGTSPTAKNLYTNSTKHSSIGLLFHAGIQ</sequence>
<dbReference type="EMBL" id="CAVLGL010000080">
    <property type="protein sequence ID" value="CAK1585896.1"/>
    <property type="molecule type" value="Genomic_DNA"/>
</dbReference>